<organism evidence="1 2">
    <name type="scientific">Photobacterium galatheae</name>
    <dbReference type="NCBI Taxonomy" id="1654360"/>
    <lineage>
        <taxon>Bacteria</taxon>
        <taxon>Pseudomonadati</taxon>
        <taxon>Pseudomonadota</taxon>
        <taxon>Gammaproteobacteria</taxon>
        <taxon>Vibrionales</taxon>
        <taxon>Vibrionaceae</taxon>
        <taxon>Photobacterium</taxon>
    </lineage>
</organism>
<proteinExistence type="predicted"/>
<dbReference type="OrthoDB" id="4070623at2"/>
<keyword evidence="2" id="KW-1185">Reference proteome</keyword>
<dbReference type="EMBL" id="JMIB01000023">
    <property type="protein sequence ID" value="KDM91388.1"/>
    <property type="molecule type" value="Genomic_DNA"/>
</dbReference>
<dbReference type="Pfam" id="PF05954">
    <property type="entry name" value="Phage_GPD"/>
    <property type="match status" value="1"/>
</dbReference>
<comment type="caution">
    <text evidence="1">The sequence shown here is derived from an EMBL/GenBank/DDBJ whole genome shotgun (WGS) entry which is preliminary data.</text>
</comment>
<accession>A0A066RVH1</accession>
<dbReference type="STRING" id="1654360.EA58_12575"/>
<dbReference type="SUPFAM" id="SSF69279">
    <property type="entry name" value="Phage tail proteins"/>
    <property type="match status" value="1"/>
</dbReference>
<sequence length="335" mass="36503">MGLANYKIVANGKDITDIIRPLFVSLTITDEAGRNSDSFSLTLVDDGKIAFPKTEAQLQIATGKQEGRLYDRGTYTVNSVKLVSPANLIILSGDAANLSGEFKNQRDFTWENISLRSLVETVASRCGYQPAVSEVYSDIHIEHRLQTGQSDADLLTELANEHNATMKVAKGKLIFFPRGDNQTVSGKTLPAVPLHLTDEVKAEITLSGAGKYQAVIAKWHDGDAAETKTVRVGDSKGKAKQLNTPYPDEASAKAAAESALYESQRAEYKLEISDSPFIPGLQAERNILLSGHLRPQFNGAWMCESVTETLDQDGHVQSASFVVPKGKLIEIPRLN</sequence>
<protein>
    <submittedName>
        <fullName evidence="1">Uncharacterized protein</fullName>
    </submittedName>
</protein>
<reference evidence="1 2" key="1">
    <citation type="submission" date="2014-04" db="EMBL/GenBank/DDBJ databases">
        <title>Draft genome sequence of Photobacterium halotolerans S2753: a solonamide, ngercheumicin and holomycin producer.</title>
        <authorList>
            <person name="Machado H.R."/>
            <person name="Gram L."/>
        </authorList>
    </citation>
    <scope>NUCLEOTIDE SEQUENCE [LARGE SCALE GENOMIC DNA]</scope>
    <source>
        <strain evidence="1 2">S2753</strain>
    </source>
</reference>
<gene>
    <name evidence="1" type="ORF">EA58_12575</name>
</gene>
<evidence type="ECO:0000313" key="1">
    <source>
        <dbReference type="EMBL" id="KDM91388.1"/>
    </source>
</evidence>
<name>A0A066RVH1_9GAMM</name>
<dbReference type="Proteomes" id="UP000027192">
    <property type="component" value="Unassembled WGS sequence"/>
</dbReference>
<dbReference type="RefSeq" id="WP_036752937.1">
    <property type="nucleotide sequence ID" value="NZ_JAGSGC010000027.1"/>
</dbReference>
<dbReference type="AlphaFoldDB" id="A0A066RVH1"/>
<evidence type="ECO:0000313" key="2">
    <source>
        <dbReference type="Proteomes" id="UP000027192"/>
    </source>
</evidence>